<keyword evidence="4 7" id="KW-0238">DNA-binding</keyword>
<evidence type="ECO:0000256" key="3">
    <source>
        <dbReference type="ARBA" id="ARBA00023163"/>
    </source>
</evidence>
<evidence type="ECO:0000313" key="8">
    <source>
        <dbReference type="Proteomes" id="UP000231464"/>
    </source>
</evidence>
<protein>
    <recommendedName>
        <fullName evidence="4">Probable transcriptional regulatory protein COU23_00195</fullName>
    </recommendedName>
</protein>
<dbReference type="AlphaFoldDB" id="A0A2M6WBH3"/>
<comment type="similarity">
    <text evidence="1 4">Belongs to the TACO1 family.</text>
</comment>
<gene>
    <name evidence="7" type="ORF">COU23_00195</name>
</gene>
<dbReference type="InterPro" id="IPR002876">
    <property type="entry name" value="Transcrip_reg_TACO1-like"/>
</dbReference>
<dbReference type="PANTHER" id="PTHR12532:SF0">
    <property type="entry name" value="TRANSLATIONAL ACTIVATOR OF CYTOCHROME C OXIDASE 1"/>
    <property type="match status" value="1"/>
</dbReference>
<dbReference type="Pfam" id="PF01709">
    <property type="entry name" value="Transcrip_reg"/>
    <property type="match status" value="1"/>
</dbReference>
<evidence type="ECO:0000259" key="6">
    <source>
        <dbReference type="Pfam" id="PF20772"/>
    </source>
</evidence>
<accession>A0A2M6WBH3</accession>
<keyword evidence="3 4" id="KW-0804">Transcription</keyword>
<evidence type="ECO:0000259" key="5">
    <source>
        <dbReference type="Pfam" id="PF01709"/>
    </source>
</evidence>
<dbReference type="InterPro" id="IPR048300">
    <property type="entry name" value="TACO1_YebC-like_2nd/3rd_dom"/>
</dbReference>
<dbReference type="Proteomes" id="UP000231464">
    <property type="component" value="Unassembled WGS sequence"/>
</dbReference>
<dbReference type="HAMAP" id="MF_00693">
    <property type="entry name" value="Transcrip_reg_TACO1"/>
    <property type="match status" value="1"/>
</dbReference>
<dbReference type="GO" id="GO:0006355">
    <property type="term" value="P:regulation of DNA-templated transcription"/>
    <property type="evidence" value="ECO:0007669"/>
    <property type="project" value="UniProtKB-UniRule"/>
</dbReference>
<evidence type="ECO:0000256" key="2">
    <source>
        <dbReference type="ARBA" id="ARBA00023015"/>
    </source>
</evidence>
<reference evidence="8" key="1">
    <citation type="submission" date="2017-09" db="EMBL/GenBank/DDBJ databases">
        <title>Depth-based differentiation of microbial function through sediment-hosted aquifers and enrichment of novel symbionts in the deep terrestrial subsurface.</title>
        <authorList>
            <person name="Probst A.J."/>
            <person name="Ladd B."/>
            <person name="Jarett J.K."/>
            <person name="Geller-Mcgrath D.E."/>
            <person name="Sieber C.M.K."/>
            <person name="Emerson J.B."/>
            <person name="Anantharaman K."/>
            <person name="Thomas B.C."/>
            <person name="Malmstrom R."/>
            <person name="Stieglmeier M."/>
            <person name="Klingl A."/>
            <person name="Woyke T."/>
            <person name="Ryan C.M."/>
            <person name="Banfield J.F."/>
        </authorList>
    </citation>
    <scope>NUCLEOTIDE SEQUENCE [LARGE SCALE GENOMIC DNA]</scope>
</reference>
<keyword evidence="4" id="KW-0963">Cytoplasm</keyword>
<keyword evidence="2 4" id="KW-0805">Transcription regulation</keyword>
<evidence type="ECO:0000256" key="1">
    <source>
        <dbReference type="ARBA" id="ARBA00008724"/>
    </source>
</evidence>
<evidence type="ECO:0000313" key="7">
    <source>
        <dbReference type="EMBL" id="PIT90121.1"/>
    </source>
</evidence>
<dbReference type="GO" id="GO:0003677">
    <property type="term" value="F:DNA binding"/>
    <property type="evidence" value="ECO:0007669"/>
    <property type="project" value="UniProtKB-UniRule"/>
</dbReference>
<dbReference type="Pfam" id="PF20772">
    <property type="entry name" value="TACO1_YebC_N"/>
    <property type="match status" value="1"/>
</dbReference>
<dbReference type="NCBIfam" id="NF001030">
    <property type="entry name" value="PRK00110.1"/>
    <property type="match status" value="1"/>
</dbReference>
<dbReference type="Gene3D" id="1.10.10.200">
    <property type="match status" value="1"/>
</dbReference>
<dbReference type="InterPro" id="IPR017856">
    <property type="entry name" value="Integrase-like_N"/>
</dbReference>
<organism evidence="7 8">
    <name type="scientific">Candidatus Kuenenbacteria bacterium CG10_big_fil_rev_8_21_14_0_10_36_11</name>
    <dbReference type="NCBI Taxonomy" id="1974618"/>
    <lineage>
        <taxon>Bacteria</taxon>
        <taxon>Candidatus Kueneniibacteriota</taxon>
    </lineage>
</organism>
<dbReference type="NCBIfam" id="NF009044">
    <property type="entry name" value="PRK12378.1"/>
    <property type="match status" value="1"/>
</dbReference>
<dbReference type="InterPro" id="IPR049083">
    <property type="entry name" value="TACO1_YebC_N"/>
</dbReference>
<dbReference type="SUPFAM" id="SSF75625">
    <property type="entry name" value="YebC-like"/>
    <property type="match status" value="1"/>
</dbReference>
<name>A0A2M6WBH3_9BACT</name>
<dbReference type="Gene3D" id="3.30.70.980">
    <property type="match status" value="2"/>
</dbReference>
<comment type="subcellular location">
    <subcellularLocation>
        <location evidence="4">Cytoplasm</location>
    </subcellularLocation>
</comment>
<feature type="domain" description="TACO1/YebC-like N-terminal" evidence="6">
    <location>
        <begin position="5"/>
        <end position="75"/>
    </location>
</feature>
<dbReference type="EMBL" id="PFBP01000003">
    <property type="protein sequence ID" value="PIT90121.1"/>
    <property type="molecule type" value="Genomic_DNA"/>
</dbReference>
<dbReference type="NCBIfam" id="TIGR01033">
    <property type="entry name" value="YebC/PmpR family DNA-binding transcriptional regulator"/>
    <property type="match status" value="1"/>
</dbReference>
<evidence type="ECO:0000256" key="4">
    <source>
        <dbReference type="HAMAP-Rule" id="MF_00693"/>
    </source>
</evidence>
<dbReference type="PANTHER" id="PTHR12532">
    <property type="entry name" value="TRANSLATIONAL ACTIVATOR OF CYTOCHROME C OXIDASE 1"/>
    <property type="match status" value="1"/>
</dbReference>
<comment type="caution">
    <text evidence="7">The sequence shown here is derived from an EMBL/GenBank/DDBJ whole genome shotgun (WGS) entry which is preliminary data.</text>
</comment>
<dbReference type="InterPro" id="IPR026564">
    <property type="entry name" value="Transcrip_reg_TACO1-like_dom3"/>
</dbReference>
<sequence length="258" mass="28684">MSGHSKWATTKRKKFLIDAKKSAVFTKLANAISVAARACADPTANFSLRMAIDQAKSFSLPKENIERAIKRGAGNLGEAFFEETTYEGFGPGNVAIIVECLTDNKNRTYNEIKIIFDKHGGALAAPGSVMWNFERKGVITILNTQLAIPKEKIISNNSQDSNSQNLQLTELKIIDAGADDFIFGEKENELIIYTKTEDLQKVKENLDKIDFKVKSAGLEYVAKEKISLSSENEEKLQNLLMALDEQNEVSEYYTNTNG</sequence>
<dbReference type="InterPro" id="IPR029072">
    <property type="entry name" value="YebC-like"/>
</dbReference>
<dbReference type="GO" id="GO:0005829">
    <property type="term" value="C:cytosol"/>
    <property type="evidence" value="ECO:0007669"/>
    <property type="project" value="TreeGrafter"/>
</dbReference>
<feature type="domain" description="TACO1/YebC-like second and third" evidence="5">
    <location>
        <begin position="81"/>
        <end position="255"/>
    </location>
</feature>
<proteinExistence type="inferred from homology"/>
<dbReference type="FunFam" id="1.10.10.200:FF:000002">
    <property type="entry name" value="Probable transcriptional regulatory protein CLM62_37755"/>
    <property type="match status" value="1"/>
</dbReference>